<dbReference type="SUPFAM" id="SSF56112">
    <property type="entry name" value="Protein kinase-like (PK-like)"/>
    <property type="match status" value="1"/>
</dbReference>
<dbReference type="Pfam" id="PF07714">
    <property type="entry name" value="PK_Tyr_Ser-Thr"/>
    <property type="match status" value="1"/>
</dbReference>
<reference evidence="17" key="1">
    <citation type="submission" date="2015-01" db="EMBL/GenBank/DDBJ databases">
        <title>Transcriptome Assembly of Fopius arisanus.</title>
        <authorList>
            <person name="Geib S."/>
        </authorList>
    </citation>
    <scope>NUCLEOTIDE SEQUENCE</scope>
</reference>
<dbReference type="InterPro" id="IPR013783">
    <property type="entry name" value="Ig-like_fold"/>
</dbReference>
<evidence type="ECO:0000256" key="12">
    <source>
        <dbReference type="SAM" id="MobiDB-lite"/>
    </source>
</evidence>
<dbReference type="RefSeq" id="XP_011311017.1">
    <property type="nucleotide sequence ID" value="XM_011312715.1"/>
</dbReference>
<feature type="compositionally biased region" description="Basic and acidic residues" evidence="12">
    <location>
        <begin position="745"/>
        <end position="780"/>
    </location>
</feature>
<dbReference type="InterPro" id="IPR003599">
    <property type="entry name" value="Ig_sub"/>
</dbReference>
<keyword evidence="6" id="KW-0675">Receptor</keyword>
<dbReference type="InterPro" id="IPR003598">
    <property type="entry name" value="Ig_sub2"/>
</dbReference>
<dbReference type="InterPro" id="IPR036179">
    <property type="entry name" value="Ig-like_dom_sf"/>
</dbReference>
<evidence type="ECO:0000256" key="13">
    <source>
        <dbReference type="SAM" id="Phobius"/>
    </source>
</evidence>
<proteinExistence type="predicted"/>
<keyword evidence="11" id="KW-0479">Metal-binding</keyword>
<feature type="transmembrane region" description="Helical" evidence="13">
    <location>
        <begin position="704"/>
        <end position="725"/>
    </location>
</feature>
<feature type="region of interest" description="Disordered" evidence="12">
    <location>
        <begin position="745"/>
        <end position="800"/>
    </location>
</feature>
<dbReference type="InterPro" id="IPR007110">
    <property type="entry name" value="Ig-like_dom"/>
</dbReference>
<sequence length="1088" mass="122128">MFFLPPCLIVLLLGKLGASQEDGLSFTVSPADHSVIEGSPVRLRCETEPRLGVKYSWKLEGQTLAPSPRRHQVDSDLYITRVNRIFDSGNFVCVAYHEPSGNTIESSPAKIDVQWISESRVVLESPKFPSLVRLGGEIELRCHVDGSGEMKYEWYKNTHALVMTDGRIEMKKKRKLSIHNANSQDSGVYTCKAKNEAGYSLIKESFPLVIASNETATIKVVPQNLIVKRGESTSFHCMYEDADRIEWFFNDNGPLIDDEERLIFDNGTLLLRVVEQRDQGIYACHGVRDETRQIYTAELYIAFIQNLTDASFEPTLANQQAIVGKEQELQVSCLEPRGLPTPRIFWRDPRGHIISDSGPVRTQDNTLIIAKARTPEDIGNYTCVAENLAGTTEIIVQVIVSTPSALLTSPEPQSVMESDSVTLSCSYAGLDPPVTTAQWLKDSEPLKETGGPTRYRMTNHHGNVTLHFKSISLSDRGTYACEILTKGFSSIRSQPAAVSVREKLKFSPPPVDKKLELNSTAKVYCKAQGATNPTVRWVKSGAGDKLPEHIQDINGTLHFNGVVESDKGQYICMATNAQGSINHTIDIEVVTAPQFKKTPQDPTYVLEGTPVLLECTAKGKPTPQIHWDKNSKLGNLGERSQVLSNGSLYIREAFMTDAGQYGCTAGNSGGLKRIEVQLIVKPRDDSRYDMDVENYDGSMMTKTVTITLSVAAAYMVLVIGLMLYCRYRRRRRKQQYLQEQADDKLENGDVHEEQTELKDMNHKVSNCKKKDNRDSHRSDGAETAQSQSSNHSRKSKSSYDKLAISRENLGELKPLGRGEFGEVFSTRYQVDSEKEQIVLVKSLLNTKDETVLQEFKRHLDLFHKLNHENVAKLIGLCREGEPDYMILEYTDWGELKQFLVASRKDEANIVQEAKARAPQLSVAQILALASQAANGLKHLADSRLVHKDIAARNCLIASNLSLKISMTCMSKEPYQQEYTKHNNHVIPLRWLPYEAVYEDEYSTKSDVYSFSCLVWEIFHQGELPFNKLNDETVFTQLKAGSLEWKAHKAAPPALQELQEKCWSKDPRERPTFDDVVLKIGEIVVDSCL</sequence>
<dbReference type="GO" id="GO:0005524">
    <property type="term" value="F:ATP binding"/>
    <property type="evidence" value="ECO:0007669"/>
    <property type="project" value="UniProtKB-KW"/>
</dbReference>
<feature type="domain" description="Protein kinase" evidence="15">
    <location>
        <begin position="809"/>
        <end position="1084"/>
    </location>
</feature>
<accession>A0A0C9QAQ2</accession>
<keyword evidence="7" id="KW-0325">Glycoprotein</keyword>
<dbReference type="AlphaFoldDB" id="A0A0C9QAQ2"/>
<dbReference type="SUPFAM" id="SSF48726">
    <property type="entry name" value="Immunoglobulin"/>
    <property type="match status" value="7"/>
</dbReference>
<dbReference type="PANTHER" id="PTHR10075:SF102">
    <property type="entry name" value="OFF-TRACK2-RELATED"/>
    <property type="match status" value="1"/>
</dbReference>
<evidence type="ECO:0000256" key="10">
    <source>
        <dbReference type="PIRSR" id="PIRSR000615-2"/>
    </source>
</evidence>
<dbReference type="FunFam" id="2.60.40.10:FF:000032">
    <property type="entry name" value="palladin isoform X1"/>
    <property type="match status" value="1"/>
</dbReference>
<evidence type="ECO:0000259" key="15">
    <source>
        <dbReference type="PROSITE" id="PS50011"/>
    </source>
</evidence>
<keyword evidence="5" id="KW-1015">Disulfide bond</keyword>
<dbReference type="EMBL" id="GBYB01011563">
    <property type="protein sequence ID" value="JAG81330.1"/>
    <property type="molecule type" value="Transcribed_RNA"/>
</dbReference>
<dbReference type="InterPro" id="IPR000719">
    <property type="entry name" value="Prot_kinase_dom"/>
</dbReference>
<keyword evidence="8" id="KW-0393">Immunoglobulin domain</keyword>
<evidence type="ECO:0000256" key="2">
    <source>
        <dbReference type="ARBA" id="ARBA00022692"/>
    </source>
</evidence>
<dbReference type="PRINTS" id="PR00109">
    <property type="entry name" value="TYRKINASE"/>
</dbReference>
<keyword evidence="3 13" id="KW-1133">Transmembrane helix</keyword>
<dbReference type="GO" id="GO:0004888">
    <property type="term" value="F:transmembrane signaling receptor activity"/>
    <property type="evidence" value="ECO:0007669"/>
    <property type="project" value="UniProtKB-ARBA"/>
</dbReference>
<feature type="domain" description="Ig-like" evidence="16">
    <location>
        <begin position="216"/>
        <end position="284"/>
    </location>
</feature>
<keyword evidence="14" id="KW-0732">Signal</keyword>
<dbReference type="PIRSF" id="PIRSF000615">
    <property type="entry name" value="TyrPK_CSF1-R"/>
    <property type="match status" value="1"/>
</dbReference>
<dbReference type="SMART" id="SM00409">
    <property type="entry name" value="IG"/>
    <property type="match status" value="7"/>
</dbReference>
<dbReference type="GeneID" id="105271271"/>
<feature type="active site" description="Proton acceptor" evidence="9">
    <location>
        <position position="948"/>
    </location>
</feature>
<keyword evidence="4 13" id="KW-0472">Membrane</keyword>
<comment type="subcellular location">
    <subcellularLocation>
        <location evidence="1">Membrane</location>
        <topology evidence="1">Single-pass membrane protein</topology>
    </subcellularLocation>
</comment>
<evidence type="ECO:0000256" key="1">
    <source>
        <dbReference type="ARBA" id="ARBA00004167"/>
    </source>
</evidence>
<dbReference type="InterPro" id="IPR001245">
    <property type="entry name" value="Ser-Thr/Tyr_kinase_cat_dom"/>
</dbReference>
<evidence type="ECO:0000256" key="4">
    <source>
        <dbReference type="ARBA" id="ARBA00023136"/>
    </source>
</evidence>
<dbReference type="Proteomes" id="UP000694866">
    <property type="component" value="Unplaced"/>
</dbReference>
<evidence type="ECO:0000256" key="7">
    <source>
        <dbReference type="ARBA" id="ARBA00023180"/>
    </source>
</evidence>
<evidence type="ECO:0000256" key="8">
    <source>
        <dbReference type="ARBA" id="ARBA00023319"/>
    </source>
</evidence>
<keyword evidence="18" id="KW-1185">Reference proteome</keyword>
<feature type="domain" description="Ig-like" evidence="16">
    <location>
        <begin position="403"/>
        <end position="499"/>
    </location>
</feature>
<name>A0A0C9QAQ2_9HYME</name>
<feature type="binding site" evidence="11">
    <location>
        <position position="953"/>
    </location>
    <ligand>
        <name>Mg(2+)</name>
        <dbReference type="ChEBI" id="CHEBI:18420"/>
    </ligand>
</feature>
<dbReference type="InterPro" id="IPR011009">
    <property type="entry name" value="Kinase-like_dom_sf"/>
</dbReference>
<feature type="domain" description="Ig-like" evidence="16">
    <location>
        <begin position="108"/>
        <end position="209"/>
    </location>
</feature>
<dbReference type="PROSITE" id="PS50835">
    <property type="entry name" value="IG_LIKE"/>
    <property type="match status" value="7"/>
</dbReference>
<dbReference type="Gene3D" id="3.30.200.20">
    <property type="entry name" value="Phosphorylase Kinase, domain 1"/>
    <property type="match status" value="1"/>
</dbReference>
<evidence type="ECO:0000313" key="19">
    <source>
        <dbReference type="RefSeq" id="XP_011311017.1"/>
    </source>
</evidence>
<feature type="binding site" evidence="10">
    <location>
        <position position="952"/>
    </location>
    <ligand>
        <name>ATP</name>
        <dbReference type="ChEBI" id="CHEBI:30616"/>
    </ligand>
</feature>
<evidence type="ECO:0000256" key="14">
    <source>
        <dbReference type="SAM" id="SignalP"/>
    </source>
</evidence>
<feature type="chain" id="PRO_5044541425" evidence="14">
    <location>
        <begin position="20"/>
        <end position="1088"/>
    </location>
</feature>
<dbReference type="InterPro" id="IPR013098">
    <property type="entry name" value="Ig_I-set"/>
</dbReference>
<dbReference type="GO" id="GO:0004672">
    <property type="term" value="F:protein kinase activity"/>
    <property type="evidence" value="ECO:0007669"/>
    <property type="project" value="InterPro"/>
</dbReference>
<dbReference type="GO" id="GO:0048468">
    <property type="term" value="P:cell development"/>
    <property type="evidence" value="ECO:0007669"/>
    <property type="project" value="UniProtKB-ARBA"/>
</dbReference>
<dbReference type="CDD" id="cd00096">
    <property type="entry name" value="Ig"/>
    <property type="match status" value="1"/>
</dbReference>
<feature type="domain" description="Ig-like" evidence="16">
    <location>
        <begin position="6"/>
        <end position="105"/>
    </location>
</feature>
<dbReference type="Pfam" id="PF07679">
    <property type="entry name" value="I-set"/>
    <property type="match status" value="2"/>
</dbReference>
<evidence type="ECO:0000256" key="6">
    <source>
        <dbReference type="ARBA" id="ARBA00023170"/>
    </source>
</evidence>
<keyword evidence="19" id="KW-0808">Transferase</keyword>
<feature type="domain" description="Ig-like" evidence="16">
    <location>
        <begin position="593"/>
        <end position="679"/>
    </location>
</feature>
<dbReference type="PROSITE" id="PS50011">
    <property type="entry name" value="PROTEIN_KINASE_DOM"/>
    <property type="match status" value="1"/>
</dbReference>
<keyword evidence="19" id="KW-0418">Kinase</keyword>
<feature type="domain" description="Ig-like" evidence="16">
    <location>
        <begin position="314"/>
        <end position="401"/>
    </location>
</feature>
<evidence type="ECO:0000256" key="3">
    <source>
        <dbReference type="ARBA" id="ARBA00022989"/>
    </source>
</evidence>
<feature type="signal peptide" evidence="14">
    <location>
        <begin position="1"/>
        <end position="19"/>
    </location>
</feature>
<evidence type="ECO:0000313" key="18">
    <source>
        <dbReference type="Proteomes" id="UP000694866"/>
    </source>
</evidence>
<evidence type="ECO:0000256" key="9">
    <source>
        <dbReference type="PIRSR" id="PIRSR000615-1"/>
    </source>
</evidence>
<evidence type="ECO:0000259" key="16">
    <source>
        <dbReference type="PROSITE" id="PS50835"/>
    </source>
</evidence>
<keyword evidence="2 13" id="KW-0812">Transmembrane</keyword>
<feature type="binding site" evidence="10">
    <location>
        <begin position="854"/>
        <end position="860"/>
    </location>
    <ligand>
        <name>ATP</name>
        <dbReference type="ChEBI" id="CHEBI:30616"/>
    </ligand>
</feature>
<reference evidence="19" key="2">
    <citation type="submission" date="2025-04" db="UniProtKB">
        <authorList>
            <consortium name="RefSeq"/>
        </authorList>
    </citation>
    <scope>IDENTIFICATION</scope>
    <source>
        <strain evidence="19">USDA-PBARC FA_bdor</strain>
        <tissue evidence="19">Whole organism</tissue>
    </source>
</reference>
<feature type="domain" description="Ig-like" evidence="16">
    <location>
        <begin position="508"/>
        <end position="588"/>
    </location>
</feature>
<evidence type="ECO:0000256" key="11">
    <source>
        <dbReference type="PIRSR" id="PIRSR000615-3"/>
    </source>
</evidence>
<dbReference type="GO" id="GO:0016020">
    <property type="term" value="C:membrane"/>
    <property type="evidence" value="ECO:0007669"/>
    <property type="project" value="UniProtKB-SubCell"/>
</dbReference>
<accession>A0A9R1TKK7</accession>
<evidence type="ECO:0000313" key="17">
    <source>
        <dbReference type="EMBL" id="JAG81330.1"/>
    </source>
</evidence>
<organism evidence="17">
    <name type="scientific">Fopius arisanus</name>
    <dbReference type="NCBI Taxonomy" id="64838"/>
    <lineage>
        <taxon>Eukaryota</taxon>
        <taxon>Metazoa</taxon>
        <taxon>Ecdysozoa</taxon>
        <taxon>Arthropoda</taxon>
        <taxon>Hexapoda</taxon>
        <taxon>Insecta</taxon>
        <taxon>Pterygota</taxon>
        <taxon>Neoptera</taxon>
        <taxon>Endopterygota</taxon>
        <taxon>Hymenoptera</taxon>
        <taxon>Apocrita</taxon>
        <taxon>Ichneumonoidea</taxon>
        <taxon>Braconidae</taxon>
        <taxon>Opiinae</taxon>
        <taxon>Fopius</taxon>
    </lineage>
</organism>
<dbReference type="Gene3D" id="2.60.40.10">
    <property type="entry name" value="Immunoglobulins"/>
    <property type="match status" value="7"/>
</dbReference>
<gene>
    <name evidence="17" type="primary">PTK7</name>
    <name evidence="19" type="synonym">LOC105271271</name>
    <name evidence="17" type="ORF">g.12496</name>
</gene>
<dbReference type="SMART" id="SM00408">
    <property type="entry name" value="IGc2"/>
    <property type="match status" value="7"/>
</dbReference>
<dbReference type="PANTHER" id="PTHR10075">
    <property type="entry name" value="BASIGIN RELATED"/>
    <property type="match status" value="1"/>
</dbReference>
<keyword evidence="10" id="KW-0067">ATP-binding</keyword>
<keyword evidence="10" id="KW-0547">Nucleotide-binding</keyword>
<keyword evidence="11" id="KW-0460">Magnesium</keyword>
<dbReference type="PROSITE" id="PS00109">
    <property type="entry name" value="PROTEIN_KINASE_TYR"/>
    <property type="match status" value="1"/>
</dbReference>
<protein>
    <submittedName>
        <fullName evidence="19">Inactive tyrosine-protein kinase 7</fullName>
    </submittedName>
    <submittedName>
        <fullName evidence="17">PTK7 protein</fullName>
    </submittedName>
</protein>
<evidence type="ECO:0000256" key="5">
    <source>
        <dbReference type="ARBA" id="ARBA00023157"/>
    </source>
</evidence>
<dbReference type="OrthoDB" id="2413561at2759"/>
<dbReference type="GO" id="GO:0046872">
    <property type="term" value="F:metal ion binding"/>
    <property type="evidence" value="ECO:0007669"/>
    <property type="project" value="UniProtKB-KW"/>
</dbReference>
<dbReference type="Pfam" id="PF13927">
    <property type="entry name" value="Ig_3"/>
    <property type="match status" value="4"/>
</dbReference>
<dbReference type="Gene3D" id="1.10.510.10">
    <property type="entry name" value="Transferase(Phosphotransferase) domain 1"/>
    <property type="match status" value="1"/>
</dbReference>
<dbReference type="InterPro" id="IPR008266">
    <property type="entry name" value="Tyr_kinase_AS"/>
</dbReference>
<dbReference type="KEGG" id="fas:105271271"/>